<reference evidence="3 4" key="1">
    <citation type="journal article" date="2019" name="Int. J. Syst. Evol. Microbiol.">
        <title>The Global Catalogue of Microorganisms (GCM) 10K type strain sequencing project: providing services to taxonomists for standard genome sequencing and annotation.</title>
        <authorList>
            <consortium name="The Broad Institute Genomics Platform"/>
            <consortium name="The Broad Institute Genome Sequencing Center for Infectious Disease"/>
            <person name="Wu L."/>
            <person name="Ma J."/>
        </authorList>
    </citation>
    <scope>NUCLEOTIDE SEQUENCE [LARGE SCALE GENOMIC DNA]</scope>
    <source>
        <strain evidence="3 4">JCM 10425</strain>
    </source>
</reference>
<name>A0ABN0V7S5_9ACTN</name>
<feature type="transmembrane region" description="Helical" evidence="2">
    <location>
        <begin position="424"/>
        <end position="443"/>
    </location>
</feature>
<feature type="compositionally biased region" description="Low complexity" evidence="1">
    <location>
        <begin position="1"/>
        <end position="15"/>
    </location>
</feature>
<keyword evidence="2" id="KW-1133">Transmembrane helix</keyword>
<sequence>MDASSKAAAGARSSAPTDGAGKSVGEIASADGGVKAGEATTVSLAPIQLEEPQVDPSGRGASWDGVGARSDGNGARSGGNGATSHGNGATSAENSARSSMDGAEEVTDDVTAGGVDLASGGVEGRSHWPETESVLVRLGLVDKDGRVLEASRPVEAGEAADPDDEPGGAFPIGSVPHPITIAEPVPTFDALVARTRARVKSGDDTQRMSPPGPLGPGPEVSDSAAATPSFGARLVAMLPSREAVRRFLPARAVGRTVERAEDAPGDGSTGSELVNTQVGSEMSESALPEAGDRGTQGEISGAGGPVPLEVAAARPYPGGSAPAPVDSTSRSVPAKKAPRRRPTPAQWRSGARTALVLVMVVATAVPAAVVSWRSALAEVPDAGGALGGGLGVVGLVLLAVGVLKGARSGVAGSTQSLPALLARPGALSVIVGIAVLLCAAIAVG</sequence>
<comment type="caution">
    <text evidence="3">The sequence shown here is derived from an EMBL/GenBank/DDBJ whole genome shotgun (WGS) entry which is preliminary data.</text>
</comment>
<dbReference type="Proteomes" id="UP001500967">
    <property type="component" value="Unassembled WGS sequence"/>
</dbReference>
<feature type="region of interest" description="Disordered" evidence="1">
    <location>
        <begin position="1"/>
        <end position="126"/>
    </location>
</feature>
<keyword evidence="4" id="KW-1185">Reference proteome</keyword>
<proteinExistence type="predicted"/>
<feature type="transmembrane region" description="Helical" evidence="2">
    <location>
        <begin position="382"/>
        <end position="403"/>
    </location>
</feature>
<evidence type="ECO:0000256" key="2">
    <source>
        <dbReference type="SAM" id="Phobius"/>
    </source>
</evidence>
<evidence type="ECO:0000313" key="4">
    <source>
        <dbReference type="Proteomes" id="UP001500967"/>
    </source>
</evidence>
<feature type="region of interest" description="Disordered" evidence="1">
    <location>
        <begin position="152"/>
        <end position="175"/>
    </location>
</feature>
<protein>
    <submittedName>
        <fullName evidence="3">Uncharacterized protein</fullName>
    </submittedName>
</protein>
<evidence type="ECO:0000256" key="1">
    <source>
        <dbReference type="SAM" id="MobiDB-lite"/>
    </source>
</evidence>
<feature type="compositionally biased region" description="Polar residues" evidence="1">
    <location>
        <begin position="82"/>
        <end position="98"/>
    </location>
</feature>
<feature type="region of interest" description="Disordered" evidence="1">
    <location>
        <begin position="279"/>
        <end position="346"/>
    </location>
</feature>
<organism evidence="3 4">
    <name type="scientific">Cryptosporangium japonicum</name>
    <dbReference type="NCBI Taxonomy" id="80872"/>
    <lineage>
        <taxon>Bacteria</taxon>
        <taxon>Bacillati</taxon>
        <taxon>Actinomycetota</taxon>
        <taxon>Actinomycetes</taxon>
        <taxon>Cryptosporangiales</taxon>
        <taxon>Cryptosporangiaceae</taxon>
        <taxon>Cryptosporangium</taxon>
    </lineage>
</organism>
<dbReference type="EMBL" id="BAAAGX010000042">
    <property type="protein sequence ID" value="GAA0279308.1"/>
    <property type="molecule type" value="Genomic_DNA"/>
</dbReference>
<keyword evidence="2" id="KW-0472">Membrane</keyword>
<feature type="region of interest" description="Disordered" evidence="1">
    <location>
        <begin position="198"/>
        <end position="225"/>
    </location>
</feature>
<evidence type="ECO:0000313" key="3">
    <source>
        <dbReference type="EMBL" id="GAA0279308.1"/>
    </source>
</evidence>
<accession>A0ABN0V7S5</accession>
<keyword evidence="2" id="KW-0812">Transmembrane</keyword>
<gene>
    <name evidence="3" type="ORF">GCM10009539_78940</name>
</gene>
<feature type="transmembrane region" description="Helical" evidence="2">
    <location>
        <begin position="349"/>
        <end position="370"/>
    </location>
</feature>